<sequence length="669" mass="74327">MSAASSATRHRSIKAAVDAVSSVPSDTALTTTTALSRKSSVRQSNVSHPLSKSPIATAVGGASSFAIFRKLRLLVPECVSLSDMELTKVTSQTTPEIILAKQKILAFAFQSLGIDSVRHLLESRKQDKRQDIKSNINDVDRQMKEDIFRTIFTQLITQELGTLSCTLDISKESLLTSRSQYMSVLLFLVDTIQKNCTKKLVHPSQPSTKKAVSASELCDSGQEKHTAIAPKYISELASGGDSHMRLIKQKKSKSTPQLSSPGQNHLEISDTVMAIALQSNGKNVPGRKVKSEKLIIDPTDVRYFEQKNKLLSKQVCDLQKELDLVKEKHKRLEDEHALLKEVYDKATRETTQTDGQDDPTSILALLNRRRIMLLKSQNIQLLRQLDLYRKDTDTQEEFVYGVSETARQIQLFLKELSESQSFSKDASKKKQVVDCLRKLESIHKHSVRHSRDQLDPKEESRSLSFRFVSAFVSSKGLLSKKPKGVTIDDIASELVRFSKCITAIVEPNAATLIETHVREILQSVLSQTLTVAEGLFSLQVLVPAPPLPRLDKVLSDPNECPPSLRAIINCIPAGVNAKLKEPLELLEKSLFTEQNTMISSVIQKLDSRRKSIAKLLIDSVTPLQNLQTHLGSLELTRDAVVVFLEKFEAALVTVLGCIGELNAMDINDT</sequence>
<keyword evidence="1" id="KW-0175">Coiled coil</keyword>
<accession>A0ABQ8FC88</accession>
<organism evidence="2 3">
    <name type="scientific">Batrachochytrium salamandrivorans</name>
    <dbReference type="NCBI Taxonomy" id="1357716"/>
    <lineage>
        <taxon>Eukaryota</taxon>
        <taxon>Fungi</taxon>
        <taxon>Fungi incertae sedis</taxon>
        <taxon>Chytridiomycota</taxon>
        <taxon>Chytridiomycota incertae sedis</taxon>
        <taxon>Chytridiomycetes</taxon>
        <taxon>Rhizophydiales</taxon>
        <taxon>Rhizophydiales incertae sedis</taxon>
        <taxon>Batrachochytrium</taxon>
    </lineage>
</organism>
<evidence type="ECO:0000256" key="1">
    <source>
        <dbReference type="SAM" id="Coils"/>
    </source>
</evidence>
<protein>
    <recommendedName>
        <fullName evidence="4">Centrosomal protein of 70 kDa</fullName>
    </recommendedName>
</protein>
<evidence type="ECO:0000313" key="2">
    <source>
        <dbReference type="EMBL" id="KAH6595754.1"/>
    </source>
</evidence>
<evidence type="ECO:0008006" key="4">
    <source>
        <dbReference type="Google" id="ProtNLM"/>
    </source>
</evidence>
<keyword evidence="3" id="KW-1185">Reference proteome</keyword>
<proteinExistence type="predicted"/>
<feature type="coiled-coil region" evidence="1">
    <location>
        <begin position="322"/>
        <end position="349"/>
    </location>
</feature>
<evidence type="ECO:0000313" key="3">
    <source>
        <dbReference type="Proteomes" id="UP001648503"/>
    </source>
</evidence>
<name>A0ABQ8FC88_9FUNG</name>
<reference evidence="2 3" key="1">
    <citation type="submission" date="2021-02" db="EMBL/GenBank/DDBJ databases">
        <title>Variation within the Batrachochytrium salamandrivorans European outbreak.</title>
        <authorList>
            <person name="Kelly M."/>
            <person name="Pasmans F."/>
            <person name="Shea T.P."/>
            <person name="Munoz J.F."/>
            <person name="Carranza S."/>
            <person name="Cuomo C.A."/>
            <person name="Martel A."/>
        </authorList>
    </citation>
    <scope>NUCLEOTIDE SEQUENCE [LARGE SCALE GENOMIC DNA]</scope>
    <source>
        <strain evidence="2 3">AMFP18/2</strain>
    </source>
</reference>
<dbReference type="EMBL" id="JAFCIX010000274">
    <property type="protein sequence ID" value="KAH6595754.1"/>
    <property type="molecule type" value="Genomic_DNA"/>
</dbReference>
<dbReference type="Proteomes" id="UP001648503">
    <property type="component" value="Unassembled WGS sequence"/>
</dbReference>
<comment type="caution">
    <text evidence="2">The sequence shown here is derived from an EMBL/GenBank/DDBJ whole genome shotgun (WGS) entry which is preliminary data.</text>
</comment>
<gene>
    <name evidence="2" type="ORF">BASA50_005590</name>
</gene>